<organism evidence="3 4">
    <name type="scientific">Nakamurella alba</name>
    <dbReference type="NCBI Taxonomy" id="2665158"/>
    <lineage>
        <taxon>Bacteria</taxon>
        <taxon>Bacillati</taxon>
        <taxon>Actinomycetota</taxon>
        <taxon>Actinomycetes</taxon>
        <taxon>Nakamurellales</taxon>
        <taxon>Nakamurellaceae</taxon>
        <taxon>Nakamurella</taxon>
    </lineage>
</organism>
<name>A0A7K1FMA8_9ACTN</name>
<comment type="caution">
    <text evidence="3">The sequence shown here is derived from an EMBL/GenBank/DDBJ whole genome shotgun (WGS) entry which is preliminary data.</text>
</comment>
<keyword evidence="2" id="KW-1133">Transmembrane helix</keyword>
<dbReference type="EMBL" id="WLYK01000005">
    <property type="protein sequence ID" value="MTD15297.1"/>
    <property type="molecule type" value="Genomic_DNA"/>
</dbReference>
<evidence type="ECO:0000313" key="4">
    <source>
        <dbReference type="Proteomes" id="UP000460221"/>
    </source>
</evidence>
<reference evidence="3 4" key="1">
    <citation type="submission" date="2019-11" db="EMBL/GenBank/DDBJ databases">
        <authorList>
            <person name="Jiang L.-Q."/>
        </authorList>
    </citation>
    <scope>NUCLEOTIDE SEQUENCE [LARGE SCALE GENOMIC DNA]</scope>
    <source>
        <strain evidence="3 4">YIM 132087</strain>
    </source>
</reference>
<dbReference type="Proteomes" id="UP000460221">
    <property type="component" value="Unassembled WGS sequence"/>
</dbReference>
<feature type="transmembrane region" description="Helical" evidence="2">
    <location>
        <begin position="163"/>
        <end position="184"/>
    </location>
</feature>
<proteinExistence type="predicted"/>
<keyword evidence="2" id="KW-0472">Membrane</keyword>
<dbReference type="AlphaFoldDB" id="A0A7K1FMA8"/>
<keyword evidence="2" id="KW-0812">Transmembrane</keyword>
<evidence type="ECO:0000313" key="3">
    <source>
        <dbReference type="EMBL" id="MTD15297.1"/>
    </source>
</evidence>
<feature type="region of interest" description="Disordered" evidence="1">
    <location>
        <begin position="84"/>
        <end position="152"/>
    </location>
</feature>
<protein>
    <submittedName>
        <fullName evidence="3">Uncharacterized protein</fullName>
    </submittedName>
</protein>
<evidence type="ECO:0000256" key="2">
    <source>
        <dbReference type="SAM" id="Phobius"/>
    </source>
</evidence>
<accession>A0A7K1FMA8</accession>
<sequence>MSNEQGMATPTGPPWSLDVIADVHAGVYPPETEARLRAEMAADPEAQAVLAALSSVVDDLSLLPVPVMPEQYASRLDRAITAESMQRSGAGRTVAPMQSAPVTPPPPPVGTDDLARRRAQRQAPPPPPRFEQAGPSGPVGPVGPTGPDSTVRDIRSARSKRRVFLGIGIAAAVAAIATVTVVGLRGSESPGTAATDGNAVVPTTVSNSPAPTAIAPPNALQFDPANMQAAYEEIQGKQPAAGGSLADPITYVGCLTSLDITSQDQVLGVADGTYEGRSASAIAVVVPGDPGGARIIVVAQGCSAAGADVLEDQTVSR</sequence>
<evidence type="ECO:0000256" key="1">
    <source>
        <dbReference type="SAM" id="MobiDB-lite"/>
    </source>
</evidence>
<gene>
    <name evidence="3" type="ORF">GIS00_15245</name>
</gene>
<dbReference type="RefSeq" id="WP_154769239.1">
    <property type="nucleotide sequence ID" value="NZ_WLYK01000005.1"/>
</dbReference>
<keyword evidence="4" id="KW-1185">Reference proteome</keyword>